<accession>A0A7G9QEB9</accession>
<evidence type="ECO:0000256" key="5">
    <source>
        <dbReference type="ARBA" id="ARBA00023077"/>
    </source>
</evidence>
<dbReference type="InterPro" id="IPR008969">
    <property type="entry name" value="CarboxyPept-like_regulatory"/>
</dbReference>
<dbReference type="Pfam" id="PF00593">
    <property type="entry name" value="TonB_dep_Rec_b-barrel"/>
    <property type="match status" value="1"/>
</dbReference>
<keyword evidence="6 8" id="KW-0472">Membrane</keyword>
<reference evidence="13 14" key="1">
    <citation type="submission" date="2020-08" db="EMBL/GenBank/DDBJ databases">
        <title>Genome sequence of Pedobacter roseus KACC 11594T.</title>
        <authorList>
            <person name="Hyun D.-W."/>
            <person name="Bae J.-W."/>
        </authorList>
    </citation>
    <scope>NUCLEOTIDE SEQUENCE [LARGE SCALE GENOMIC DNA]</scope>
    <source>
        <strain evidence="13 14">KACC 11594</strain>
    </source>
</reference>
<sequence>MKKLLQSLFILLFIASSAIAQERTITGTVTGKEDGMPLPGVSVKIKGATGGTTTGADGKYTVRVTSRATTLEFSYIGFTTQSRAIGGGSVINVALESDSKTLTDVVVTGYGVTKKKDFTGSASSVKGDDLKDKPVQSFVQGLTGQAGGVSIIQPNGLLNNPPVIRVRGVSSISLSSFPLVIVDGIPFPTGDASANSAANNPLGDINPADIESIDILKDAASTALYGSRAAAGVLVITTKKGKTGDAKVTYDGWVGVNNAVRLPEVLNAQQYIDSKNAAVKNALGINPNALTAAQRDANGLSFFPSYNADGSLVDTKWYDEVYRTAYSQNHNVTISGGTAKTTYYISGGISDQDGFLKANSFQRNSARANLTHKATEWLELNLNLNYNNSFNKSPQSGSAPGSAFSSSGLGRIAVAAAPNVSVYKPDGSYNLSGQYIGNNANLIAGTWAHPTVLVEKDLNTSENTRFLTNLGATFKIVDGLTFRSNYSWDRSNTENIQFWNPLSGDGFTYTGYAYNNTARRNNWNWINTVQYNKTFGGDHNLNLTLGSDVQKTRTVNWGAIRQGLGDPTFFDQFQGTYVTNVPGGNSINQISFEAYLASVSYNYKGKYFLSGNFRRDGNSGLAQENKWGNFGGGSIGWSISQEDFFKNSSLANTISNLRIRASYGRVGNANVGSYNEYTTYSPALYGAIPFAWLYGQAGNKDLKWETSNQTDIGLNIGFLKDRLTFEADYFHKDINNLILDVPQAPSKGIPGGSILANVGSMYNKGFEFAISGVPVKTTNFTWTTNLNFTTIKNEVTALDPNVKQIIGTTSTLESASITTVGQPIGSIYAVKTNGVNPANGRRIFINAAGREVQYLHLGGANAWTYLDGTPASSPAGDAQVIGGTLPKWYGGFNNTFAYKNFDLNIMFTYSGGNYIYNGSRAGLLDQRFWNNSTEILNAWTTPGQVTNIPRVVYGDNVSNGSSFPIDANVEKGDFLRLQAATLGYKIPKSVFGKTGISGARVYASVNNAFIITGYTGVDPEISTNGNSNLASGVERNSIPQGRSFTFGISLGL</sequence>
<dbReference type="SUPFAM" id="SSF49464">
    <property type="entry name" value="Carboxypeptidase regulatory domain-like"/>
    <property type="match status" value="1"/>
</dbReference>
<evidence type="ECO:0000256" key="8">
    <source>
        <dbReference type="PROSITE-ProRule" id="PRU01360"/>
    </source>
</evidence>
<dbReference type="InterPro" id="IPR039426">
    <property type="entry name" value="TonB-dep_rcpt-like"/>
</dbReference>
<dbReference type="NCBIfam" id="TIGR04056">
    <property type="entry name" value="OMP_RagA_SusC"/>
    <property type="match status" value="1"/>
</dbReference>
<feature type="domain" description="TonB-dependent receptor plug" evidence="12">
    <location>
        <begin position="115"/>
        <end position="233"/>
    </location>
</feature>
<evidence type="ECO:0000313" key="13">
    <source>
        <dbReference type="EMBL" id="QNN41694.1"/>
    </source>
</evidence>
<evidence type="ECO:0000256" key="4">
    <source>
        <dbReference type="ARBA" id="ARBA00022692"/>
    </source>
</evidence>
<evidence type="ECO:0000256" key="7">
    <source>
        <dbReference type="ARBA" id="ARBA00023237"/>
    </source>
</evidence>
<evidence type="ECO:0000256" key="9">
    <source>
        <dbReference type="RuleBase" id="RU003357"/>
    </source>
</evidence>
<name>A0A7G9QEB9_9SPHI</name>
<keyword evidence="3 8" id="KW-1134">Transmembrane beta strand</keyword>
<dbReference type="SUPFAM" id="SSF56935">
    <property type="entry name" value="Porins"/>
    <property type="match status" value="1"/>
</dbReference>
<dbReference type="Pfam" id="PF13715">
    <property type="entry name" value="CarbopepD_reg_2"/>
    <property type="match status" value="1"/>
</dbReference>
<keyword evidence="2 8" id="KW-0813">Transport</keyword>
<dbReference type="InterPro" id="IPR000531">
    <property type="entry name" value="Beta-barrel_TonB"/>
</dbReference>
<keyword evidence="14" id="KW-1185">Reference proteome</keyword>
<evidence type="ECO:0000256" key="1">
    <source>
        <dbReference type="ARBA" id="ARBA00004571"/>
    </source>
</evidence>
<dbReference type="GO" id="GO:0009279">
    <property type="term" value="C:cell outer membrane"/>
    <property type="evidence" value="ECO:0007669"/>
    <property type="project" value="UniProtKB-SubCell"/>
</dbReference>
<dbReference type="InterPro" id="IPR023996">
    <property type="entry name" value="TonB-dep_OMP_SusC/RagA"/>
</dbReference>
<dbReference type="Proteomes" id="UP000515806">
    <property type="component" value="Chromosome"/>
</dbReference>
<dbReference type="InterPro" id="IPR037066">
    <property type="entry name" value="Plug_dom_sf"/>
</dbReference>
<dbReference type="Gene3D" id="2.60.40.1120">
    <property type="entry name" value="Carboxypeptidase-like, regulatory domain"/>
    <property type="match status" value="1"/>
</dbReference>
<dbReference type="Gene3D" id="2.40.170.20">
    <property type="entry name" value="TonB-dependent receptor, beta-barrel domain"/>
    <property type="match status" value="1"/>
</dbReference>
<feature type="chain" id="PRO_5028904172" evidence="10">
    <location>
        <begin position="21"/>
        <end position="1052"/>
    </location>
</feature>
<dbReference type="Gene3D" id="2.170.130.10">
    <property type="entry name" value="TonB-dependent receptor, plug domain"/>
    <property type="match status" value="1"/>
</dbReference>
<evidence type="ECO:0000259" key="11">
    <source>
        <dbReference type="Pfam" id="PF00593"/>
    </source>
</evidence>
<evidence type="ECO:0000259" key="12">
    <source>
        <dbReference type="Pfam" id="PF07715"/>
    </source>
</evidence>
<evidence type="ECO:0000313" key="14">
    <source>
        <dbReference type="Proteomes" id="UP000515806"/>
    </source>
</evidence>
<dbReference type="InterPro" id="IPR036942">
    <property type="entry name" value="Beta-barrel_TonB_sf"/>
</dbReference>
<dbReference type="RefSeq" id="WP_187592288.1">
    <property type="nucleotide sequence ID" value="NZ_CP060723.1"/>
</dbReference>
<evidence type="ECO:0000256" key="6">
    <source>
        <dbReference type="ARBA" id="ARBA00023136"/>
    </source>
</evidence>
<comment type="similarity">
    <text evidence="8 9">Belongs to the TonB-dependent receptor family.</text>
</comment>
<protein>
    <submittedName>
        <fullName evidence="13">TonB-dependent receptor</fullName>
    </submittedName>
</protein>
<gene>
    <name evidence="13" type="ORF">H9L23_21740</name>
</gene>
<dbReference type="Pfam" id="PF07715">
    <property type="entry name" value="Plug"/>
    <property type="match status" value="1"/>
</dbReference>
<feature type="domain" description="TonB-dependent receptor-like beta-barrel" evidence="11">
    <location>
        <begin position="428"/>
        <end position="1007"/>
    </location>
</feature>
<keyword evidence="7 8" id="KW-0998">Cell outer membrane</keyword>
<keyword evidence="13" id="KW-0675">Receptor</keyword>
<dbReference type="EMBL" id="CP060723">
    <property type="protein sequence ID" value="QNN41694.1"/>
    <property type="molecule type" value="Genomic_DNA"/>
</dbReference>
<organism evidence="13 14">
    <name type="scientific">Pedobacter roseus</name>
    <dbReference type="NCBI Taxonomy" id="336820"/>
    <lineage>
        <taxon>Bacteria</taxon>
        <taxon>Pseudomonadati</taxon>
        <taxon>Bacteroidota</taxon>
        <taxon>Sphingobacteriia</taxon>
        <taxon>Sphingobacteriales</taxon>
        <taxon>Sphingobacteriaceae</taxon>
        <taxon>Pedobacter</taxon>
    </lineage>
</organism>
<evidence type="ECO:0000256" key="10">
    <source>
        <dbReference type="SAM" id="SignalP"/>
    </source>
</evidence>
<evidence type="ECO:0000256" key="2">
    <source>
        <dbReference type="ARBA" id="ARBA00022448"/>
    </source>
</evidence>
<dbReference type="KEGG" id="proe:H9L23_21740"/>
<evidence type="ECO:0000256" key="3">
    <source>
        <dbReference type="ARBA" id="ARBA00022452"/>
    </source>
</evidence>
<comment type="subcellular location">
    <subcellularLocation>
        <location evidence="1 8">Cell outer membrane</location>
        <topology evidence="1 8">Multi-pass membrane protein</topology>
    </subcellularLocation>
</comment>
<proteinExistence type="inferred from homology"/>
<keyword evidence="4 8" id="KW-0812">Transmembrane</keyword>
<dbReference type="PROSITE" id="PS52016">
    <property type="entry name" value="TONB_DEPENDENT_REC_3"/>
    <property type="match status" value="1"/>
</dbReference>
<keyword evidence="5 9" id="KW-0798">TonB box</keyword>
<feature type="signal peptide" evidence="10">
    <location>
        <begin position="1"/>
        <end position="20"/>
    </location>
</feature>
<dbReference type="InterPro" id="IPR023997">
    <property type="entry name" value="TonB-dep_OMP_SusC/RagA_CS"/>
</dbReference>
<dbReference type="AlphaFoldDB" id="A0A7G9QEB9"/>
<dbReference type="InterPro" id="IPR012910">
    <property type="entry name" value="Plug_dom"/>
</dbReference>
<keyword evidence="10" id="KW-0732">Signal</keyword>
<dbReference type="NCBIfam" id="TIGR04057">
    <property type="entry name" value="SusC_RagA_signa"/>
    <property type="match status" value="1"/>
</dbReference>